<comment type="caution">
    <text evidence="1">The sequence shown here is derived from an EMBL/GenBank/DDBJ whole genome shotgun (WGS) entry which is preliminary data.</text>
</comment>
<accession>A0ACB6Z0B7</accession>
<dbReference type="Proteomes" id="UP000886501">
    <property type="component" value="Unassembled WGS sequence"/>
</dbReference>
<reference evidence="1" key="1">
    <citation type="submission" date="2019-10" db="EMBL/GenBank/DDBJ databases">
        <authorList>
            <consortium name="DOE Joint Genome Institute"/>
            <person name="Kuo A."/>
            <person name="Miyauchi S."/>
            <person name="Kiss E."/>
            <person name="Drula E."/>
            <person name="Kohler A."/>
            <person name="Sanchez-Garcia M."/>
            <person name="Andreopoulos B."/>
            <person name="Barry K.W."/>
            <person name="Bonito G."/>
            <person name="Buee M."/>
            <person name="Carver A."/>
            <person name="Chen C."/>
            <person name="Cichocki N."/>
            <person name="Clum A."/>
            <person name="Culley D."/>
            <person name="Crous P.W."/>
            <person name="Fauchery L."/>
            <person name="Girlanda M."/>
            <person name="Hayes R."/>
            <person name="Keri Z."/>
            <person name="Labutti K."/>
            <person name="Lipzen A."/>
            <person name="Lombard V."/>
            <person name="Magnuson J."/>
            <person name="Maillard F."/>
            <person name="Morin E."/>
            <person name="Murat C."/>
            <person name="Nolan M."/>
            <person name="Ohm R."/>
            <person name="Pangilinan J."/>
            <person name="Pereira M."/>
            <person name="Perotto S."/>
            <person name="Peter M."/>
            <person name="Riley R."/>
            <person name="Sitrit Y."/>
            <person name="Stielow B."/>
            <person name="Szollosi G."/>
            <person name="Zifcakova L."/>
            <person name="Stursova M."/>
            <person name="Spatafora J.W."/>
            <person name="Tedersoo L."/>
            <person name="Vaario L.-M."/>
            <person name="Yamada A."/>
            <person name="Yan M."/>
            <person name="Wang P."/>
            <person name="Xu J."/>
            <person name="Bruns T."/>
            <person name="Baldrian P."/>
            <person name="Vilgalys R."/>
            <person name="Henrissat B."/>
            <person name="Grigoriev I.V."/>
            <person name="Hibbett D."/>
            <person name="Nagy L.G."/>
            <person name="Martin F.M."/>
        </authorList>
    </citation>
    <scope>NUCLEOTIDE SEQUENCE</scope>
    <source>
        <strain evidence="1">P2</strain>
    </source>
</reference>
<sequence>MSRYNPEISFAPFHGFSSSLKSLRVRASALPRSRVWEPRLVPFPSRGSCTDRSVNYEWDSPPSVYPSDLPTVPGTLELDLFAMEGITHRLLDLPNGLHFRRSQLDEELMVTCSDALERLDTMHNLFGYTGPASIDLSKATKPRDAIFRARSLSVA</sequence>
<gene>
    <name evidence="1" type="ORF">BDM02DRAFT_3132996</name>
</gene>
<reference evidence="1" key="2">
    <citation type="journal article" date="2020" name="Nat. Commun.">
        <title>Large-scale genome sequencing of mycorrhizal fungi provides insights into the early evolution of symbiotic traits.</title>
        <authorList>
            <person name="Miyauchi S."/>
            <person name="Kiss E."/>
            <person name="Kuo A."/>
            <person name="Drula E."/>
            <person name="Kohler A."/>
            <person name="Sanchez-Garcia M."/>
            <person name="Morin E."/>
            <person name="Andreopoulos B."/>
            <person name="Barry K.W."/>
            <person name="Bonito G."/>
            <person name="Buee M."/>
            <person name="Carver A."/>
            <person name="Chen C."/>
            <person name="Cichocki N."/>
            <person name="Clum A."/>
            <person name="Culley D."/>
            <person name="Crous P.W."/>
            <person name="Fauchery L."/>
            <person name="Girlanda M."/>
            <person name="Hayes R.D."/>
            <person name="Keri Z."/>
            <person name="LaButti K."/>
            <person name="Lipzen A."/>
            <person name="Lombard V."/>
            <person name="Magnuson J."/>
            <person name="Maillard F."/>
            <person name="Murat C."/>
            <person name="Nolan M."/>
            <person name="Ohm R.A."/>
            <person name="Pangilinan J."/>
            <person name="Pereira M.F."/>
            <person name="Perotto S."/>
            <person name="Peter M."/>
            <person name="Pfister S."/>
            <person name="Riley R."/>
            <person name="Sitrit Y."/>
            <person name="Stielow J.B."/>
            <person name="Szollosi G."/>
            <person name="Zifcakova L."/>
            <person name="Stursova M."/>
            <person name="Spatafora J.W."/>
            <person name="Tedersoo L."/>
            <person name="Vaario L.M."/>
            <person name="Yamada A."/>
            <person name="Yan M."/>
            <person name="Wang P."/>
            <person name="Xu J."/>
            <person name="Bruns T."/>
            <person name="Baldrian P."/>
            <person name="Vilgalys R."/>
            <person name="Dunand C."/>
            <person name="Henrissat B."/>
            <person name="Grigoriev I.V."/>
            <person name="Hibbett D."/>
            <person name="Nagy L.G."/>
            <person name="Martin F.M."/>
        </authorList>
    </citation>
    <scope>NUCLEOTIDE SEQUENCE</scope>
    <source>
        <strain evidence="1">P2</strain>
    </source>
</reference>
<evidence type="ECO:0000313" key="2">
    <source>
        <dbReference type="Proteomes" id="UP000886501"/>
    </source>
</evidence>
<proteinExistence type="predicted"/>
<evidence type="ECO:0000313" key="1">
    <source>
        <dbReference type="EMBL" id="KAF9642571.1"/>
    </source>
</evidence>
<protein>
    <submittedName>
        <fullName evidence="1">Uncharacterized protein</fullName>
    </submittedName>
</protein>
<name>A0ACB6Z0B7_THEGA</name>
<organism evidence="1 2">
    <name type="scientific">Thelephora ganbajun</name>
    <name type="common">Ganba fungus</name>
    <dbReference type="NCBI Taxonomy" id="370292"/>
    <lineage>
        <taxon>Eukaryota</taxon>
        <taxon>Fungi</taxon>
        <taxon>Dikarya</taxon>
        <taxon>Basidiomycota</taxon>
        <taxon>Agaricomycotina</taxon>
        <taxon>Agaricomycetes</taxon>
        <taxon>Thelephorales</taxon>
        <taxon>Thelephoraceae</taxon>
        <taxon>Thelephora</taxon>
    </lineage>
</organism>
<keyword evidence="2" id="KW-1185">Reference proteome</keyword>
<dbReference type="EMBL" id="MU118419">
    <property type="protein sequence ID" value="KAF9642571.1"/>
    <property type="molecule type" value="Genomic_DNA"/>
</dbReference>